<dbReference type="FunFam" id="3.30.70.330:FF:000003">
    <property type="entry name" value="Polyadenylate-binding protein"/>
    <property type="match status" value="1"/>
</dbReference>
<protein>
    <recommendedName>
        <fullName evidence="5">RRM domain-containing protein</fullName>
    </recommendedName>
</protein>
<evidence type="ECO:0000256" key="1">
    <source>
        <dbReference type="ARBA" id="ARBA00022737"/>
    </source>
</evidence>
<evidence type="ECO:0000259" key="5">
    <source>
        <dbReference type="PROSITE" id="PS50102"/>
    </source>
</evidence>
<feature type="domain" description="RRM" evidence="5">
    <location>
        <begin position="271"/>
        <end position="348"/>
    </location>
</feature>
<evidence type="ECO:0000313" key="7">
    <source>
        <dbReference type="Proteomes" id="UP000078200"/>
    </source>
</evidence>
<organism evidence="6 7">
    <name type="scientific">Glossina austeni</name>
    <name type="common">Savannah tsetse fly</name>
    <dbReference type="NCBI Taxonomy" id="7395"/>
    <lineage>
        <taxon>Eukaryota</taxon>
        <taxon>Metazoa</taxon>
        <taxon>Ecdysozoa</taxon>
        <taxon>Arthropoda</taxon>
        <taxon>Hexapoda</taxon>
        <taxon>Insecta</taxon>
        <taxon>Pterygota</taxon>
        <taxon>Neoptera</taxon>
        <taxon>Endopterygota</taxon>
        <taxon>Diptera</taxon>
        <taxon>Brachycera</taxon>
        <taxon>Muscomorpha</taxon>
        <taxon>Hippoboscoidea</taxon>
        <taxon>Glossinidae</taxon>
        <taxon>Glossina</taxon>
    </lineage>
</organism>
<dbReference type="STRING" id="7395.A0A1A9VU39"/>
<dbReference type="Proteomes" id="UP000078200">
    <property type="component" value="Unassembled WGS sequence"/>
</dbReference>
<keyword evidence="7" id="KW-1185">Reference proteome</keyword>
<dbReference type="SUPFAM" id="SSF54928">
    <property type="entry name" value="RNA-binding domain, RBD"/>
    <property type="match status" value="1"/>
</dbReference>
<dbReference type="AlphaFoldDB" id="A0A1A9VU39"/>
<dbReference type="SMART" id="SM00360">
    <property type="entry name" value="RRM"/>
    <property type="match status" value="2"/>
</dbReference>
<dbReference type="InterPro" id="IPR045305">
    <property type="entry name" value="RRM2_I_PABPs"/>
</dbReference>
<dbReference type="VEuPathDB" id="VectorBase:GAUT047667"/>
<keyword evidence="1" id="KW-0677">Repeat</keyword>
<keyword evidence="2 3" id="KW-0694">RNA-binding</keyword>
<dbReference type="PROSITE" id="PS50102">
    <property type="entry name" value="RRM"/>
    <property type="match status" value="2"/>
</dbReference>
<dbReference type="SMART" id="SM00361">
    <property type="entry name" value="RRM_1"/>
    <property type="match status" value="2"/>
</dbReference>
<evidence type="ECO:0000256" key="2">
    <source>
        <dbReference type="ARBA" id="ARBA00022884"/>
    </source>
</evidence>
<evidence type="ECO:0000313" key="6">
    <source>
        <dbReference type="EnsemblMetazoa" id="GAUT047667-PA"/>
    </source>
</evidence>
<feature type="domain" description="RRM" evidence="5">
    <location>
        <begin position="181"/>
        <end position="253"/>
    </location>
</feature>
<evidence type="ECO:0000256" key="4">
    <source>
        <dbReference type="SAM" id="MobiDB-lite"/>
    </source>
</evidence>
<accession>A0A1A9VU39</accession>
<feature type="compositionally biased region" description="Low complexity" evidence="4">
    <location>
        <begin position="126"/>
        <end position="135"/>
    </location>
</feature>
<name>A0A1A9VU39_GLOAU</name>
<feature type="region of interest" description="Disordered" evidence="4">
    <location>
        <begin position="113"/>
        <end position="143"/>
    </location>
</feature>
<dbReference type="Pfam" id="PF00076">
    <property type="entry name" value="RRM_1"/>
    <property type="match status" value="2"/>
</dbReference>
<proteinExistence type="predicted"/>
<dbReference type="EnsemblMetazoa" id="GAUT047667-RA">
    <property type="protein sequence ID" value="GAUT047667-PA"/>
    <property type="gene ID" value="GAUT047667"/>
</dbReference>
<sequence>MYNYAFAVGGFEKAVKILNYNSHTVYNSLIHPNSGLRKPPGTTTTAAAPTLPIMFVNSMTFRGNPAANHHYHQQQSALNHHASLAAAAGHPLAAHHATQQQLHHHAAAATGAGPLSHHLNAHGGHHAGANNNHHLPGSILNRTPHAPIGLGAGNITSISPHLSAGSGSSGSATSSNSPDSGKIYIKNLERSIDNKAVYDTFSAFGNILNCNVAKDEHGNSRGYGFVQFDSEEAARAAIEKVNGILCNSQKVHVVKYIPRRDREQEKATQFRNLYVKNFNEDFSEQNMKEMFEPYGRITSHKIMTDEEGRSKRFGFVAFENPQSALAAVIALNGKQLGDKYLYVARALSKIERQQEINRKLEERKRQKPGQVFYY</sequence>
<dbReference type="CDD" id="cd12379">
    <property type="entry name" value="RRM2_I_PABPs"/>
    <property type="match status" value="1"/>
</dbReference>
<dbReference type="Gene3D" id="3.30.70.330">
    <property type="match status" value="2"/>
</dbReference>
<dbReference type="InterPro" id="IPR003954">
    <property type="entry name" value="RRM_euk-type"/>
</dbReference>
<dbReference type="InterPro" id="IPR000504">
    <property type="entry name" value="RRM_dom"/>
</dbReference>
<dbReference type="InterPro" id="IPR012677">
    <property type="entry name" value="Nucleotide-bd_a/b_plait_sf"/>
</dbReference>
<dbReference type="PANTHER" id="PTHR24012">
    <property type="entry name" value="RNA BINDING PROTEIN"/>
    <property type="match status" value="1"/>
</dbReference>
<evidence type="ECO:0000256" key="3">
    <source>
        <dbReference type="PROSITE-ProRule" id="PRU00176"/>
    </source>
</evidence>
<reference evidence="6" key="1">
    <citation type="submission" date="2020-05" db="UniProtKB">
        <authorList>
            <consortium name="EnsemblMetazoa"/>
        </authorList>
    </citation>
    <scope>IDENTIFICATION</scope>
    <source>
        <strain evidence="6">TTRI</strain>
    </source>
</reference>
<dbReference type="GO" id="GO:0003723">
    <property type="term" value="F:RNA binding"/>
    <property type="evidence" value="ECO:0007669"/>
    <property type="project" value="UniProtKB-UniRule"/>
</dbReference>
<dbReference type="CDD" id="cd12380">
    <property type="entry name" value="RRM3_I_PABPs"/>
    <property type="match status" value="1"/>
</dbReference>
<dbReference type="InterPro" id="IPR035979">
    <property type="entry name" value="RBD_domain_sf"/>
</dbReference>